<dbReference type="RefSeq" id="XP_059601364.1">
    <property type="nucleotide sequence ID" value="XM_059749698.1"/>
</dbReference>
<dbReference type="GeneID" id="84591996"/>
<reference evidence="1" key="1">
    <citation type="submission" date="2025-02" db="EMBL/GenBank/DDBJ databases">
        <authorList>
            <consortium name="NCBI Genome Project"/>
        </authorList>
    </citation>
    <scope>NUCLEOTIDE SEQUENCE</scope>
</reference>
<name>A0AAJ8BQG0_ASPNG</name>
<sequence length="172" mass="18950">MNNGSGPLGGPTAILWKNMSQFSYSPHQSPLRYSPSLLSPPRRLDPSWPLRGLPYCSHRLYPCHGKEVKQQTPSAAAAAASKGIFGANTINQPDRIHAQAKRYLKRQQYGGVQPISVTKKLYWPSSKTLYTIVQVMSYCHQVARFLSIFLGGNFGSDKDGPSRLVAEGPGFD</sequence>
<protein>
    <submittedName>
        <fullName evidence="1">Uncharacterized protein</fullName>
    </submittedName>
</protein>
<dbReference type="KEGG" id="ang:An09g03080"/>
<proteinExistence type="predicted"/>
<reference evidence="1" key="2">
    <citation type="submission" date="2025-08" db="UniProtKB">
        <authorList>
            <consortium name="RefSeq"/>
        </authorList>
    </citation>
    <scope>IDENTIFICATION</scope>
</reference>
<organism evidence="1">
    <name type="scientific">Aspergillus niger</name>
    <dbReference type="NCBI Taxonomy" id="5061"/>
    <lineage>
        <taxon>Eukaryota</taxon>
        <taxon>Fungi</taxon>
        <taxon>Dikarya</taxon>
        <taxon>Ascomycota</taxon>
        <taxon>Pezizomycotina</taxon>
        <taxon>Eurotiomycetes</taxon>
        <taxon>Eurotiomycetidae</taxon>
        <taxon>Eurotiales</taxon>
        <taxon>Aspergillaceae</taxon>
        <taxon>Aspergillus</taxon>
        <taxon>Aspergillus subgen. Circumdati</taxon>
    </lineage>
</organism>
<evidence type="ECO:0000313" key="1">
    <source>
        <dbReference type="RefSeq" id="XP_059601364.1"/>
    </source>
</evidence>
<dbReference type="AlphaFoldDB" id="A0AAJ8BQG0"/>
<gene>
    <name evidence="1" type="ORF">An09g03080</name>
</gene>
<accession>A0AAJ8BQG0</accession>
<dbReference type="VEuPathDB" id="FungiDB:An09g03080"/>